<dbReference type="GO" id="GO:0005737">
    <property type="term" value="C:cytoplasm"/>
    <property type="evidence" value="ECO:0007669"/>
    <property type="project" value="TreeGrafter"/>
</dbReference>
<comment type="catalytic activity">
    <reaction evidence="10">
        <text>N-terminal L-alanyl-L-prolyl-L-lysyl-[protein] + 3 S-adenosyl-L-methionine = N-terminal N,N,N-trimethyl-L-alanyl-L-prolyl-L-lysyl-[protein] + 3 S-adenosyl-L-homocysteine + 3 H(+)</text>
        <dbReference type="Rhea" id="RHEA:54712"/>
        <dbReference type="Rhea" id="RHEA-COMP:13785"/>
        <dbReference type="Rhea" id="RHEA-COMP:13971"/>
        <dbReference type="ChEBI" id="CHEBI:15378"/>
        <dbReference type="ChEBI" id="CHEBI:57856"/>
        <dbReference type="ChEBI" id="CHEBI:59789"/>
        <dbReference type="ChEBI" id="CHEBI:138057"/>
        <dbReference type="ChEBI" id="CHEBI:138315"/>
        <dbReference type="EC" id="2.1.1.244"/>
    </reaction>
</comment>
<dbReference type="PANTHER" id="PTHR12753">
    <property type="entry name" value="AD-003 - RELATED"/>
    <property type="match status" value="1"/>
</dbReference>
<reference evidence="12" key="1">
    <citation type="journal article" date="2020" name="Stud. Mycol.">
        <title>101 Dothideomycetes genomes: a test case for predicting lifestyles and emergence of pathogens.</title>
        <authorList>
            <person name="Haridas S."/>
            <person name="Albert R."/>
            <person name="Binder M."/>
            <person name="Bloem J."/>
            <person name="Labutti K."/>
            <person name="Salamov A."/>
            <person name="Andreopoulos B."/>
            <person name="Baker S."/>
            <person name="Barry K."/>
            <person name="Bills G."/>
            <person name="Bluhm B."/>
            <person name="Cannon C."/>
            <person name="Castanera R."/>
            <person name="Culley D."/>
            <person name="Daum C."/>
            <person name="Ezra D."/>
            <person name="Gonzalez J."/>
            <person name="Henrissat B."/>
            <person name="Kuo A."/>
            <person name="Liang C."/>
            <person name="Lipzen A."/>
            <person name="Lutzoni F."/>
            <person name="Magnuson J."/>
            <person name="Mondo S."/>
            <person name="Nolan M."/>
            <person name="Ohm R."/>
            <person name="Pangilinan J."/>
            <person name="Park H.-J."/>
            <person name="Ramirez L."/>
            <person name="Alfaro M."/>
            <person name="Sun H."/>
            <person name="Tritt A."/>
            <person name="Yoshinaga Y."/>
            <person name="Zwiers L.-H."/>
            <person name="Turgeon B."/>
            <person name="Goodwin S."/>
            <person name="Spatafora J."/>
            <person name="Crous P."/>
            <person name="Grigoriev I."/>
        </authorList>
    </citation>
    <scope>NUCLEOTIDE SEQUENCE</scope>
    <source>
        <strain evidence="12">CBS 101060</strain>
    </source>
</reference>
<accession>A0A9P4SDA9</accession>
<keyword evidence="3" id="KW-0808">Transferase</keyword>
<protein>
    <recommendedName>
        <fullName evidence="6">Alpha N-terminal protein methyltransferase 1</fullName>
        <ecNumber evidence="5">2.1.1.244</ecNumber>
    </recommendedName>
    <alternativeName>
        <fullName evidence="7">X-Pro-Lys N-terminal protein methyltransferase 1</fullName>
    </alternativeName>
</protein>
<evidence type="ECO:0000313" key="13">
    <source>
        <dbReference type="Proteomes" id="UP000799429"/>
    </source>
</evidence>
<organism evidence="12 13">
    <name type="scientific">Patellaria atrata CBS 101060</name>
    <dbReference type="NCBI Taxonomy" id="1346257"/>
    <lineage>
        <taxon>Eukaryota</taxon>
        <taxon>Fungi</taxon>
        <taxon>Dikarya</taxon>
        <taxon>Ascomycota</taxon>
        <taxon>Pezizomycotina</taxon>
        <taxon>Dothideomycetes</taxon>
        <taxon>Dothideomycetes incertae sedis</taxon>
        <taxon>Patellariales</taxon>
        <taxon>Patellariaceae</taxon>
        <taxon>Patellaria</taxon>
    </lineage>
</organism>
<proteinExistence type="inferred from homology"/>
<dbReference type="CDD" id="cd02440">
    <property type="entry name" value="AdoMet_MTases"/>
    <property type="match status" value="1"/>
</dbReference>
<keyword evidence="2" id="KW-0489">Methyltransferase</keyword>
<dbReference type="EC" id="2.1.1.244" evidence="5"/>
<dbReference type="EMBL" id="MU006093">
    <property type="protein sequence ID" value="KAF2840505.1"/>
    <property type="molecule type" value="Genomic_DNA"/>
</dbReference>
<comment type="catalytic activity">
    <reaction evidence="9">
        <text>N-terminal L-prolyl-L-prolyl-L-lysyl-[protein] + 2 S-adenosyl-L-methionine = N-terminal N,N-dimethyl-L-prolyl-L-prolyl-L-lysyl-[protein] + 2 S-adenosyl-L-homocysteine + 2 H(+)</text>
        <dbReference type="Rhea" id="RHEA:54736"/>
        <dbReference type="Rhea" id="RHEA-COMP:13787"/>
        <dbReference type="Rhea" id="RHEA-COMP:13974"/>
        <dbReference type="ChEBI" id="CHEBI:15378"/>
        <dbReference type="ChEBI" id="CHEBI:57856"/>
        <dbReference type="ChEBI" id="CHEBI:59789"/>
        <dbReference type="ChEBI" id="CHEBI:138059"/>
        <dbReference type="ChEBI" id="CHEBI:138318"/>
        <dbReference type="EC" id="2.1.1.244"/>
    </reaction>
</comment>
<evidence type="ECO:0000313" key="12">
    <source>
        <dbReference type="EMBL" id="KAF2840505.1"/>
    </source>
</evidence>
<evidence type="ECO:0000256" key="3">
    <source>
        <dbReference type="ARBA" id="ARBA00022679"/>
    </source>
</evidence>
<dbReference type="InterPro" id="IPR008576">
    <property type="entry name" value="MeTrfase_NTM1"/>
</dbReference>
<name>A0A9P4SDA9_9PEZI</name>
<dbReference type="AlphaFoldDB" id="A0A9P4SDA9"/>
<keyword evidence="13" id="KW-1185">Reference proteome</keyword>
<evidence type="ECO:0000256" key="1">
    <source>
        <dbReference type="ARBA" id="ARBA00009059"/>
    </source>
</evidence>
<dbReference type="Proteomes" id="UP000799429">
    <property type="component" value="Unassembled WGS sequence"/>
</dbReference>
<dbReference type="PIRSF" id="PIRSF016958">
    <property type="entry name" value="DUF858_MeTrfase_lik"/>
    <property type="match status" value="1"/>
</dbReference>
<evidence type="ECO:0000256" key="11">
    <source>
        <dbReference type="PIRSR" id="PIRSR016958-1"/>
    </source>
</evidence>
<evidence type="ECO:0000256" key="9">
    <source>
        <dbReference type="ARBA" id="ARBA00047885"/>
    </source>
</evidence>
<sequence>MADRAVPQDNHEEDRPDASIDHAVALEYWNSIPATDNGMLAVLDTYPQIPRIDVQGSTAFLAKLRLHSTQHPKSQPLARVVDCGAGIGRITLSFLSKHADVVDIVEPVVSFTREITEGDKFKDLRDGGCIGKVYNVGLESWHPEEKYSLIWNQWCLGHLTDAQLVDYFKRCAESLTQGGWIVVKENMSTHVEGKDEFDPEDSSVTRTDTKFRKLFEEAGLKIVATELQRGWPKKLFPIRSYALQPKE</sequence>
<evidence type="ECO:0000256" key="4">
    <source>
        <dbReference type="ARBA" id="ARBA00022691"/>
    </source>
</evidence>
<dbReference type="Gene3D" id="3.40.50.150">
    <property type="entry name" value="Vaccinia Virus protein VP39"/>
    <property type="match status" value="1"/>
</dbReference>
<dbReference type="InterPro" id="IPR029063">
    <property type="entry name" value="SAM-dependent_MTases_sf"/>
</dbReference>
<dbReference type="GO" id="GO:0071885">
    <property type="term" value="F:N-terminal protein N-methyltransferase activity"/>
    <property type="evidence" value="ECO:0007669"/>
    <property type="project" value="UniProtKB-EC"/>
</dbReference>
<dbReference type="OrthoDB" id="1298661at2759"/>
<feature type="binding site" evidence="11">
    <location>
        <position position="84"/>
    </location>
    <ligand>
        <name>S-adenosyl-L-methionine</name>
        <dbReference type="ChEBI" id="CHEBI:59789"/>
    </ligand>
</feature>
<comment type="catalytic activity">
    <reaction evidence="8">
        <text>N-terminal L-seryl-L-prolyl-L-lysyl-[protein] + 3 S-adenosyl-L-methionine = N-terminal N,N,N-trimethyl-L-seryl-L-prolyl-L-lysyl-[protein] + 3 S-adenosyl-L-homocysteine + 3 H(+)</text>
        <dbReference type="Rhea" id="RHEA:54724"/>
        <dbReference type="Rhea" id="RHEA-COMP:13789"/>
        <dbReference type="Rhea" id="RHEA-COMP:13973"/>
        <dbReference type="ChEBI" id="CHEBI:15378"/>
        <dbReference type="ChEBI" id="CHEBI:57856"/>
        <dbReference type="ChEBI" id="CHEBI:59789"/>
        <dbReference type="ChEBI" id="CHEBI:138061"/>
        <dbReference type="ChEBI" id="CHEBI:138317"/>
        <dbReference type="EC" id="2.1.1.244"/>
    </reaction>
</comment>
<evidence type="ECO:0000256" key="2">
    <source>
        <dbReference type="ARBA" id="ARBA00022603"/>
    </source>
</evidence>
<comment type="similarity">
    <text evidence="1">Belongs to the methyltransferase superfamily. NTM1 family.</text>
</comment>
<dbReference type="PANTHER" id="PTHR12753:SF0">
    <property type="entry name" value="ALPHA N-TERMINAL PROTEIN METHYLTRANSFERASE 1"/>
    <property type="match status" value="1"/>
</dbReference>
<feature type="binding site" evidence="11">
    <location>
        <position position="89"/>
    </location>
    <ligand>
        <name>S-adenosyl-L-methionine</name>
        <dbReference type="ChEBI" id="CHEBI:59789"/>
    </ligand>
</feature>
<keyword evidence="4 11" id="KW-0949">S-adenosyl-L-methionine</keyword>
<evidence type="ECO:0000256" key="8">
    <source>
        <dbReference type="ARBA" id="ARBA00047306"/>
    </source>
</evidence>
<evidence type="ECO:0000256" key="10">
    <source>
        <dbReference type="ARBA" id="ARBA00048167"/>
    </source>
</evidence>
<evidence type="ECO:0000256" key="5">
    <source>
        <dbReference type="ARBA" id="ARBA00039112"/>
    </source>
</evidence>
<dbReference type="Pfam" id="PF05891">
    <property type="entry name" value="Methyltransf_PK"/>
    <property type="match status" value="1"/>
</dbReference>
<evidence type="ECO:0000256" key="7">
    <source>
        <dbReference type="ARBA" id="ARBA00043129"/>
    </source>
</evidence>
<evidence type="ECO:0000256" key="6">
    <source>
        <dbReference type="ARBA" id="ARBA00039449"/>
    </source>
</evidence>
<dbReference type="GO" id="GO:0032259">
    <property type="term" value="P:methylation"/>
    <property type="evidence" value="ECO:0007669"/>
    <property type="project" value="UniProtKB-KW"/>
</dbReference>
<feature type="binding site" evidence="11">
    <location>
        <position position="153"/>
    </location>
    <ligand>
        <name>S-adenosyl-L-methionine</name>
        <dbReference type="ChEBI" id="CHEBI:59789"/>
    </ligand>
</feature>
<comment type="caution">
    <text evidence="12">The sequence shown here is derived from an EMBL/GenBank/DDBJ whole genome shotgun (WGS) entry which is preliminary data.</text>
</comment>
<dbReference type="SUPFAM" id="SSF53335">
    <property type="entry name" value="S-adenosyl-L-methionine-dependent methyltransferases"/>
    <property type="match status" value="1"/>
</dbReference>
<gene>
    <name evidence="12" type="ORF">M501DRAFT_1002869</name>
</gene>